<dbReference type="RefSeq" id="WP_143098039.1">
    <property type="nucleotide sequence ID" value="NZ_CP041745.1"/>
</dbReference>
<protein>
    <recommendedName>
        <fullName evidence="5">NHL repeat-containing protein</fullName>
    </recommendedName>
</protein>
<sequence>MKIRTQQLQQTNVRMSAILAILIATCSLAACGGGGGDDDSSPPPTNPNAPSISVFAGQPDNPGSTTGALASALFDTPVGLFADNSGNLFVADNGNFTISKIANGAVTTLAGTAGANGSADGVGAAAQFGGPEELAVDSADNVYVTDDVAGSDFLAVRKIAALGQVTTVIDPATGQALLTDGSAGIAVDQQSNAYVFTTNTSTGASVLTQITPTGAINVIQLVNSSGTPIGLIDPQDMTVDGTNHLYISDDDTNANGGVLYQVALNGTTGVVTALAGSTATSGATDGPGSTATFDGLGNLTTDSAGNVYANDVNNGTIREISPAGIVTTVAGIAGQFGLNLGQLPQPLPTIDALAIVGQTLYTTAPNRSVVLQISPLP</sequence>
<evidence type="ECO:0000256" key="1">
    <source>
        <dbReference type="SAM" id="MobiDB-lite"/>
    </source>
</evidence>
<dbReference type="PROSITE" id="PS51257">
    <property type="entry name" value="PROKAR_LIPOPROTEIN"/>
    <property type="match status" value="1"/>
</dbReference>
<accession>A0A1I3GIH7</accession>
<proteinExistence type="predicted"/>
<keyword evidence="2" id="KW-0732">Signal</keyword>
<dbReference type="SUPFAM" id="SSF101898">
    <property type="entry name" value="NHL repeat"/>
    <property type="match status" value="1"/>
</dbReference>
<evidence type="ECO:0000256" key="2">
    <source>
        <dbReference type="SAM" id="SignalP"/>
    </source>
</evidence>
<organism evidence="3 4">
    <name type="scientific">Paraburkholderia megapolitana</name>
    <dbReference type="NCBI Taxonomy" id="420953"/>
    <lineage>
        <taxon>Bacteria</taxon>
        <taxon>Pseudomonadati</taxon>
        <taxon>Pseudomonadota</taxon>
        <taxon>Betaproteobacteria</taxon>
        <taxon>Burkholderiales</taxon>
        <taxon>Burkholderiaceae</taxon>
        <taxon>Paraburkholderia</taxon>
    </lineage>
</organism>
<evidence type="ECO:0000313" key="3">
    <source>
        <dbReference type="EMBL" id="SFI23288.1"/>
    </source>
</evidence>
<feature type="signal peptide" evidence="2">
    <location>
        <begin position="1"/>
        <end position="29"/>
    </location>
</feature>
<dbReference type="EMBL" id="FOQU01000002">
    <property type="protein sequence ID" value="SFI23288.1"/>
    <property type="molecule type" value="Genomic_DNA"/>
</dbReference>
<feature type="region of interest" description="Disordered" evidence="1">
    <location>
        <begin position="33"/>
        <end position="60"/>
    </location>
</feature>
<evidence type="ECO:0000313" key="4">
    <source>
        <dbReference type="Proteomes" id="UP000199548"/>
    </source>
</evidence>
<feature type="chain" id="PRO_5011612570" description="NHL repeat-containing protein" evidence="2">
    <location>
        <begin position="30"/>
        <end position="377"/>
    </location>
</feature>
<keyword evidence="4" id="KW-1185">Reference proteome</keyword>
<dbReference type="InterPro" id="IPR011042">
    <property type="entry name" value="6-blade_b-propeller_TolB-like"/>
</dbReference>
<dbReference type="Proteomes" id="UP000199548">
    <property type="component" value="Unassembled WGS sequence"/>
</dbReference>
<dbReference type="PANTHER" id="PTHR13833">
    <property type="match status" value="1"/>
</dbReference>
<evidence type="ECO:0008006" key="5">
    <source>
        <dbReference type="Google" id="ProtNLM"/>
    </source>
</evidence>
<dbReference type="Gene3D" id="2.120.10.30">
    <property type="entry name" value="TolB, C-terminal domain"/>
    <property type="match status" value="2"/>
</dbReference>
<dbReference type="PANTHER" id="PTHR13833:SF71">
    <property type="entry name" value="NHL DOMAIN-CONTAINING PROTEIN"/>
    <property type="match status" value="1"/>
</dbReference>
<name>A0A1I3GIH7_9BURK</name>
<dbReference type="STRING" id="420953.SAMN05192543_102531"/>
<dbReference type="OrthoDB" id="9774579at2"/>
<reference evidence="3 4" key="1">
    <citation type="submission" date="2016-10" db="EMBL/GenBank/DDBJ databases">
        <authorList>
            <person name="de Groot N.N."/>
        </authorList>
    </citation>
    <scope>NUCLEOTIDE SEQUENCE [LARGE SCALE GENOMIC DNA]</scope>
    <source>
        <strain evidence="3 4">LMG 23650</strain>
    </source>
</reference>
<gene>
    <name evidence="3" type="ORF">SAMN05192543_102531</name>
</gene>
<dbReference type="AlphaFoldDB" id="A0A1I3GIH7"/>